<accession>A0A3Q8X2R4</accession>
<keyword evidence="1" id="KW-1133">Transmembrane helix</keyword>
<feature type="transmembrane region" description="Helical" evidence="1">
    <location>
        <begin position="81"/>
        <end position="104"/>
    </location>
</feature>
<dbReference type="KEGG" id="palb:EJC50_04980"/>
<evidence type="ECO:0000313" key="3">
    <source>
        <dbReference type="Proteomes" id="UP000272528"/>
    </source>
</evidence>
<feature type="transmembrane region" description="Helical" evidence="1">
    <location>
        <begin position="203"/>
        <end position="223"/>
    </location>
</feature>
<name>A0A3Q8X2R4_9BACL</name>
<dbReference type="Proteomes" id="UP000272528">
    <property type="component" value="Chromosome"/>
</dbReference>
<feature type="transmembrane region" description="Helical" evidence="1">
    <location>
        <begin position="229"/>
        <end position="247"/>
    </location>
</feature>
<evidence type="ECO:0000313" key="2">
    <source>
        <dbReference type="EMBL" id="AZN39097.1"/>
    </source>
</evidence>
<reference evidence="3" key="1">
    <citation type="submission" date="2018-12" db="EMBL/GenBank/DDBJ databases">
        <title>Genome sequence of Peanibacillus sp.</title>
        <authorList>
            <person name="Subramani G."/>
            <person name="Srinivasan S."/>
            <person name="Kim M.K."/>
        </authorList>
    </citation>
    <scope>NUCLEOTIDE SEQUENCE [LARGE SCALE GENOMIC DNA]</scope>
    <source>
        <strain evidence="3">18JY67-1</strain>
    </source>
</reference>
<dbReference type="AlphaFoldDB" id="A0A3Q8X2R4"/>
<feature type="transmembrane region" description="Helical" evidence="1">
    <location>
        <begin position="12"/>
        <end position="34"/>
    </location>
</feature>
<keyword evidence="3" id="KW-1185">Reference proteome</keyword>
<dbReference type="EMBL" id="CP034437">
    <property type="protein sequence ID" value="AZN39097.1"/>
    <property type="molecule type" value="Genomic_DNA"/>
</dbReference>
<dbReference type="OrthoDB" id="2677607at2"/>
<keyword evidence="1" id="KW-0812">Transmembrane</keyword>
<sequence>MKAHIKQGWHLAIKHFYIIIMLFLYELIWGFFLYRTIEGIVVPILKRFPDTYSSGTGSHAVQLFMTEAQFQLLKTDLIQPYAWLFCGLLAGRMVITPFLNAGLFHSLHHMTDEAGTKFISGIRKVWKPIALLYLIETALTLLPAIWLLPRALTKLLDSNSLLEFAQHAGPWAAAWLAWAVLIHLLFLTMQFGAASGAGSLRSLWGGILNFLPFAGISLLMWGIGALLSMTVASVSMMWAGLFALILHQGYQMMRTIMKVWTVAAQYDVWQSKQA</sequence>
<gene>
    <name evidence="2" type="ORF">EJC50_04980</name>
</gene>
<feature type="transmembrane region" description="Helical" evidence="1">
    <location>
        <begin position="168"/>
        <end position="191"/>
    </location>
</feature>
<feature type="transmembrane region" description="Helical" evidence="1">
    <location>
        <begin position="125"/>
        <end position="148"/>
    </location>
</feature>
<organism evidence="2 3">
    <name type="scientific">Paenibacillus albus</name>
    <dbReference type="NCBI Taxonomy" id="2495582"/>
    <lineage>
        <taxon>Bacteria</taxon>
        <taxon>Bacillati</taxon>
        <taxon>Bacillota</taxon>
        <taxon>Bacilli</taxon>
        <taxon>Bacillales</taxon>
        <taxon>Paenibacillaceae</taxon>
        <taxon>Paenibacillus</taxon>
    </lineage>
</organism>
<dbReference type="RefSeq" id="WP_126013166.1">
    <property type="nucleotide sequence ID" value="NZ_CP034437.1"/>
</dbReference>
<proteinExistence type="predicted"/>
<evidence type="ECO:0000256" key="1">
    <source>
        <dbReference type="SAM" id="Phobius"/>
    </source>
</evidence>
<keyword evidence="1" id="KW-0472">Membrane</keyword>
<protein>
    <submittedName>
        <fullName evidence="2">Uncharacterized protein</fullName>
    </submittedName>
</protein>